<evidence type="ECO:0000256" key="4">
    <source>
        <dbReference type="ARBA" id="ARBA00022801"/>
    </source>
</evidence>
<dbReference type="Gene3D" id="1.20.120.430">
    <property type="entry name" value="tRNA modification GTPase MnmE domain 2"/>
    <property type="match status" value="1"/>
</dbReference>
<evidence type="ECO:0000256" key="6">
    <source>
        <dbReference type="ARBA" id="ARBA00022958"/>
    </source>
</evidence>
<evidence type="ECO:0000256" key="8">
    <source>
        <dbReference type="HAMAP-Rule" id="MF_00379"/>
    </source>
</evidence>
<feature type="binding site" evidence="8">
    <location>
        <position position="258"/>
    </location>
    <ligand>
        <name>Mg(2+)</name>
        <dbReference type="ChEBI" id="CHEBI:18420"/>
    </ligand>
</feature>
<dbReference type="Pfam" id="PF10396">
    <property type="entry name" value="TrmE_N"/>
    <property type="match status" value="1"/>
</dbReference>
<feature type="binding site" evidence="8">
    <location>
        <begin position="233"/>
        <end position="238"/>
    </location>
    <ligand>
        <name>GTP</name>
        <dbReference type="ChEBI" id="CHEBI:37565"/>
    </ligand>
</feature>
<feature type="binding site" evidence="8">
    <location>
        <position position="233"/>
    </location>
    <ligand>
        <name>K(+)</name>
        <dbReference type="ChEBI" id="CHEBI:29103"/>
    </ligand>
</feature>
<evidence type="ECO:0000256" key="1">
    <source>
        <dbReference type="ARBA" id="ARBA00011043"/>
    </source>
</evidence>
<dbReference type="EC" id="3.6.-.-" evidence="8"/>
<evidence type="ECO:0000256" key="5">
    <source>
        <dbReference type="ARBA" id="ARBA00022842"/>
    </source>
</evidence>
<evidence type="ECO:0000256" key="3">
    <source>
        <dbReference type="ARBA" id="ARBA00022741"/>
    </source>
</evidence>
<comment type="caution">
    <text evidence="8">Lacks conserved residue(s) required for the propagation of feature annotation.</text>
</comment>
<name>A0A4R3MDQ0_9HYPH</name>
<dbReference type="GO" id="GO:0003924">
    <property type="term" value="F:GTPase activity"/>
    <property type="evidence" value="ECO:0007669"/>
    <property type="project" value="UniProtKB-UniRule"/>
</dbReference>
<comment type="similarity">
    <text evidence="1 8">Belongs to the TRAFAC class TrmE-Era-EngA-EngB-Septin-like GTPase superfamily. TrmE GTPase family.</text>
</comment>
<keyword evidence="4 8" id="KW-0378">Hydrolase</keyword>
<dbReference type="OrthoDB" id="9805918at2"/>
<evidence type="ECO:0000256" key="7">
    <source>
        <dbReference type="ARBA" id="ARBA00023134"/>
    </source>
</evidence>
<dbReference type="SUPFAM" id="SSF103025">
    <property type="entry name" value="Folate-binding domain"/>
    <property type="match status" value="1"/>
</dbReference>
<dbReference type="InterPro" id="IPR031168">
    <property type="entry name" value="G_TrmE"/>
</dbReference>
<dbReference type="HAMAP" id="MF_00379">
    <property type="entry name" value="GTPase_MnmE"/>
    <property type="match status" value="1"/>
</dbReference>
<comment type="cofactor">
    <cofactor evidence="8">
        <name>K(+)</name>
        <dbReference type="ChEBI" id="CHEBI:29103"/>
    </cofactor>
    <text evidence="8">Binds 1 potassium ion per subunit.</text>
</comment>
<dbReference type="FunFam" id="3.30.1360.120:FF:000007">
    <property type="entry name" value="tRNA modification GTPase GTPBP3, mitochondrial"/>
    <property type="match status" value="1"/>
</dbReference>
<feature type="binding site" evidence="8">
    <location>
        <begin position="252"/>
        <end position="258"/>
    </location>
    <ligand>
        <name>GTP</name>
        <dbReference type="ChEBI" id="CHEBI:37565"/>
    </ligand>
</feature>
<dbReference type="InterPro" id="IPR018948">
    <property type="entry name" value="GTP-bd_TrmE_N"/>
</dbReference>
<feature type="domain" description="TrmE-type G" evidence="9">
    <location>
        <begin position="223"/>
        <end position="372"/>
    </location>
</feature>
<dbReference type="GO" id="GO:0046872">
    <property type="term" value="F:metal ion binding"/>
    <property type="evidence" value="ECO:0007669"/>
    <property type="project" value="UniProtKB-KW"/>
</dbReference>
<feature type="binding site" evidence="8">
    <location>
        <position position="237"/>
    </location>
    <ligand>
        <name>Mg(2+)</name>
        <dbReference type="ChEBI" id="CHEBI:18420"/>
    </ligand>
</feature>
<keyword evidence="7 8" id="KW-0342">GTP-binding</keyword>
<dbReference type="GO" id="GO:0002098">
    <property type="term" value="P:tRNA wobble uridine modification"/>
    <property type="evidence" value="ECO:0007669"/>
    <property type="project" value="TreeGrafter"/>
</dbReference>
<sequence length="449" mass="47431">MDRAQWDCESETIFALSSAVGRAGVAVIRISGPRAGRALAALSGAVPEPRRAVLRRLRDASGALLDQALVVWMPGPASFTGEDIAELHVHGGRAVVAGVLAALSAVPGLRPAEAGEFARRAFGNGRLDLTAVEGLADLIDAETEAQRRQALRQLEGETGAAFEALRGRVIEALALAEAGIDFADEDDVPASIGFELAGSLADLGARLRGTLADDRRGEMLRAGVEIVIAGPPNAGKSSLMNWLARREVAIVSEIPGTTRDALEVRLELAGVPVTVVDTAGVRETRDAVEAEGVRRARARAERADLVLWLEETGIGDGETARGRTVTERSGYWRVRTKADLAVAPPPPGELAISVVTGEGLEVLLARLEAWVAERVGSGSDTLITRLRHRTELQRALEAVERAAAADYARDPELVAEDLRAAATAIGRIVGRVDVEDVLDAIFAGFCIGK</sequence>
<dbReference type="AlphaFoldDB" id="A0A4R3MDQ0"/>
<feature type="binding site" evidence="8">
    <location>
        <position position="29"/>
    </location>
    <ligand>
        <name>(6S)-5-formyl-5,6,7,8-tetrahydrofolate</name>
        <dbReference type="ChEBI" id="CHEBI:57457"/>
    </ligand>
</feature>
<dbReference type="EMBL" id="SMAK01000003">
    <property type="protein sequence ID" value="TCT11894.1"/>
    <property type="molecule type" value="Genomic_DNA"/>
</dbReference>
<feature type="binding site" evidence="8">
    <location>
        <position position="449"/>
    </location>
    <ligand>
        <name>(6S)-5-formyl-5,6,7,8-tetrahydrofolate</name>
        <dbReference type="ChEBI" id="CHEBI:57457"/>
    </ligand>
</feature>
<organism evidence="10 11">
    <name type="scientific">Tepidamorphus gemmatus</name>
    <dbReference type="NCBI Taxonomy" id="747076"/>
    <lineage>
        <taxon>Bacteria</taxon>
        <taxon>Pseudomonadati</taxon>
        <taxon>Pseudomonadota</taxon>
        <taxon>Alphaproteobacteria</taxon>
        <taxon>Hyphomicrobiales</taxon>
        <taxon>Tepidamorphaceae</taxon>
        <taxon>Tepidamorphus</taxon>
    </lineage>
</organism>
<evidence type="ECO:0000313" key="10">
    <source>
        <dbReference type="EMBL" id="TCT11894.1"/>
    </source>
</evidence>
<dbReference type="InterPro" id="IPR027417">
    <property type="entry name" value="P-loop_NTPase"/>
</dbReference>
<keyword evidence="5 8" id="KW-0460">Magnesium</keyword>
<dbReference type="CDD" id="cd04164">
    <property type="entry name" value="trmE"/>
    <property type="match status" value="1"/>
</dbReference>
<dbReference type="RefSeq" id="WP_132805791.1">
    <property type="nucleotide sequence ID" value="NZ_SMAK01000003.1"/>
</dbReference>
<feature type="binding site" evidence="8">
    <location>
        <position position="252"/>
    </location>
    <ligand>
        <name>K(+)</name>
        <dbReference type="ChEBI" id="CHEBI:29103"/>
    </ligand>
</feature>
<dbReference type="InterPro" id="IPR006073">
    <property type="entry name" value="GTP-bd"/>
</dbReference>
<feature type="binding site" evidence="8">
    <location>
        <position position="254"/>
    </location>
    <ligand>
        <name>K(+)</name>
        <dbReference type="ChEBI" id="CHEBI:29103"/>
    </ligand>
</feature>
<keyword evidence="3 8" id="KW-0547">Nucleotide-binding</keyword>
<dbReference type="PROSITE" id="PS51709">
    <property type="entry name" value="G_TRME"/>
    <property type="match status" value="1"/>
</dbReference>
<keyword evidence="11" id="KW-1185">Reference proteome</keyword>
<comment type="function">
    <text evidence="8">Exhibits a very high intrinsic GTPase hydrolysis rate. Involved in the addition of a carboxymethylaminomethyl (cmnm) group at the wobble position (U34) of certain tRNAs, forming tRNA-cmnm(5)s(2)U34.</text>
</comment>
<dbReference type="SUPFAM" id="SSF52540">
    <property type="entry name" value="P-loop containing nucleoside triphosphate hydrolases"/>
    <property type="match status" value="1"/>
</dbReference>
<evidence type="ECO:0000259" key="9">
    <source>
        <dbReference type="PROSITE" id="PS51709"/>
    </source>
</evidence>
<dbReference type="InterPro" id="IPR027266">
    <property type="entry name" value="TrmE/GcvT-like"/>
</dbReference>
<keyword evidence="6 8" id="KW-0630">Potassium</keyword>
<protein>
    <recommendedName>
        <fullName evidence="8">tRNA modification GTPase MnmE</fullName>
        <ecNumber evidence="8">3.6.-.-</ecNumber>
    </recommendedName>
</protein>
<reference evidence="10 11" key="1">
    <citation type="submission" date="2019-03" db="EMBL/GenBank/DDBJ databases">
        <title>Genomic Encyclopedia of Type Strains, Phase IV (KMG-IV): sequencing the most valuable type-strain genomes for metagenomic binning, comparative biology and taxonomic classification.</title>
        <authorList>
            <person name="Goeker M."/>
        </authorList>
    </citation>
    <scope>NUCLEOTIDE SEQUENCE [LARGE SCALE GENOMIC DNA]</scope>
    <source>
        <strain evidence="10 11">DSM 19345</strain>
    </source>
</reference>
<accession>A0A4R3MDQ0</accession>
<dbReference type="Proteomes" id="UP000295678">
    <property type="component" value="Unassembled WGS sequence"/>
</dbReference>
<dbReference type="InterPro" id="IPR027368">
    <property type="entry name" value="MnmE_dom2"/>
</dbReference>
<dbReference type="InterPro" id="IPR005225">
    <property type="entry name" value="Small_GTP-bd"/>
</dbReference>
<comment type="subcellular location">
    <subcellularLocation>
        <location evidence="8">Cytoplasm</location>
    </subcellularLocation>
</comment>
<dbReference type="SUPFAM" id="SSF116878">
    <property type="entry name" value="TrmE connector domain"/>
    <property type="match status" value="1"/>
</dbReference>
<keyword evidence="8" id="KW-0963">Cytoplasm</keyword>
<feature type="binding site" evidence="8">
    <location>
        <position position="86"/>
    </location>
    <ligand>
        <name>(6S)-5-formyl-5,6,7,8-tetrahydrofolate</name>
        <dbReference type="ChEBI" id="CHEBI:57457"/>
    </ligand>
</feature>
<dbReference type="GO" id="GO:0005737">
    <property type="term" value="C:cytoplasm"/>
    <property type="evidence" value="ECO:0007669"/>
    <property type="project" value="UniProtKB-SubCell"/>
</dbReference>
<dbReference type="Gene3D" id="3.40.50.300">
    <property type="entry name" value="P-loop containing nucleotide triphosphate hydrolases"/>
    <property type="match status" value="1"/>
</dbReference>
<dbReference type="InterPro" id="IPR004520">
    <property type="entry name" value="GTPase_MnmE"/>
</dbReference>
<comment type="subunit">
    <text evidence="8">Homodimer. Heterotetramer of two MnmE and two MnmG subunits.</text>
</comment>
<gene>
    <name evidence="8" type="primary">mnmE</name>
    <name evidence="8" type="synonym">trmE</name>
    <name evidence="10" type="ORF">EDC22_103207</name>
</gene>
<dbReference type="Pfam" id="PF12631">
    <property type="entry name" value="MnmE_helical"/>
    <property type="match status" value="1"/>
</dbReference>
<dbReference type="GO" id="GO:0030488">
    <property type="term" value="P:tRNA methylation"/>
    <property type="evidence" value="ECO:0007669"/>
    <property type="project" value="TreeGrafter"/>
</dbReference>
<comment type="caution">
    <text evidence="10">The sequence shown here is derived from an EMBL/GenBank/DDBJ whole genome shotgun (WGS) entry which is preliminary data.</text>
</comment>
<dbReference type="Gene3D" id="3.30.1360.120">
    <property type="entry name" value="Probable tRNA modification gtpase trme, domain 1"/>
    <property type="match status" value="1"/>
</dbReference>
<keyword evidence="2 8" id="KW-0819">tRNA processing</keyword>
<dbReference type="CDD" id="cd14858">
    <property type="entry name" value="TrmE_N"/>
    <property type="match status" value="1"/>
</dbReference>
<dbReference type="Pfam" id="PF01926">
    <property type="entry name" value="MMR_HSR1"/>
    <property type="match status" value="1"/>
</dbReference>
<dbReference type="NCBIfam" id="TIGR00231">
    <property type="entry name" value="small_GTP"/>
    <property type="match status" value="1"/>
</dbReference>
<feature type="binding site" evidence="8">
    <location>
        <begin position="277"/>
        <end position="280"/>
    </location>
    <ligand>
        <name>GTP</name>
        <dbReference type="ChEBI" id="CHEBI:37565"/>
    </ligand>
</feature>
<evidence type="ECO:0000256" key="2">
    <source>
        <dbReference type="ARBA" id="ARBA00022694"/>
    </source>
</evidence>
<evidence type="ECO:0000313" key="11">
    <source>
        <dbReference type="Proteomes" id="UP000295678"/>
    </source>
</evidence>
<dbReference type="GO" id="GO:0005525">
    <property type="term" value="F:GTP binding"/>
    <property type="evidence" value="ECO:0007669"/>
    <property type="project" value="UniProtKB-UniRule"/>
</dbReference>
<dbReference type="InterPro" id="IPR025867">
    <property type="entry name" value="MnmE_helical"/>
</dbReference>
<feature type="binding site" evidence="8">
    <location>
        <position position="126"/>
    </location>
    <ligand>
        <name>(6S)-5-formyl-5,6,7,8-tetrahydrofolate</name>
        <dbReference type="ChEBI" id="CHEBI:57457"/>
    </ligand>
</feature>
<keyword evidence="8" id="KW-0479">Metal-binding</keyword>
<dbReference type="PANTHER" id="PTHR42714">
    <property type="entry name" value="TRNA MODIFICATION GTPASE GTPBP3"/>
    <property type="match status" value="1"/>
</dbReference>
<feature type="binding site" evidence="8">
    <location>
        <position position="257"/>
    </location>
    <ligand>
        <name>K(+)</name>
        <dbReference type="ChEBI" id="CHEBI:29103"/>
    </ligand>
</feature>
<dbReference type="NCBIfam" id="NF003661">
    <property type="entry name" value="PRK05291.1-3"/>
    <property type="match status" value="1"/>
</dbReference>
<proteinExistence type="inferred from homology"/>
<dbReference type="PANTHER" id="PTHR42714:SF2">
    <property type="entry name" value="TRNA MODIFICATION GTPASE GTPBP3, MITOCHONDRIAL"/>
    <property type="match status" value="1"/>
</dbReference>